<dbReference type="FunFam" id="2.40.10.10:FF:000077">
    <property type="entry name" value="Predicted protein"/>
    <property type="match status" value="1"/>
</dbReference>
<evidence type="ECO:0000256" key="8">
    <source>
        <dbReference type="RuleBase" id="RU363034"/>
    </source>
</evidence>
<dbReference type="AlphaFoldDB" id="E3WHS8"/>
<feature type="domain" description="Peptidase S1" evidence="9">
    <location>
        <begin position="29"/>
        <end position="258"/>
    </location>
</feature>
<keyword evidence="5 8" id="KW-0720">Serine protease</keyword>
<evidence type="ECO:0000313" key="10">
    <source>
        <dbReference type="EMBL" id="BAJ39879.1"/>
    </source>
</evidence>
<dbReference type="InterPro" id="IPR050430">
    <property type="entry name" value="Peptidase_S1"/>
</dbReference>
<evidence type="ECO:0000256" key="6">
    <source>
        <dbReference type="ARBA" id="ARBA00023145"/>
    </source>
</evidence>
<evidence type="ECO:0000256" key="3">
    <source>
        <dbReference type="ARBA" id="ARBA00022729"/>
    </source>
</evidence>
<evidence type="ECO:0000259" key="9">
    <source>
        <dbReference type="PROSITE" id="PS50240"/>
    </source>
</evidence>
<dbReference type="PRINTS" id="PR00722">
    <property type="entry name" value="CHYMOTRYPSIN"/>
</dbReference>
<dbReference type="Gene3D" id="2.40.10.10">
    <property type="entry name" value="Trypsin-like serine proteases"/>
    <property type="match status" value="1"/>
</dbReference>
<dbReference type="SUPFAM" id="SSF50494">
    <property type="entry name" value="Trypsin-like serine proteases"/>
    <property type="match status" value="1"/>
</dbReference>
<dbReference type="PROSITE" id="PS00134">
    <property type="entry name" value="TRYPSIN_HIS"/>
    <property type="match status" value="1"/>
</dbReference>
<organism evidence="10">
    <name type="scientific">Trypoxylus dichotomus</name>
    <name type="common">Japanese rhinoceros beetle</name>
    <name type="synonym">Allomyrina dichotoma</name>
    <dbReference type="NCBI Taxonomy" id="273928"/>
    <lineage>
        <taxon>Eukaryota</taxon>
        <taxon>Metazoa</taxon>
        <taxon>Ecdysozoa</taxon>
        <taxon>Arthropoda</taxon>
        <taxon>Hexapoda</taxon>
        <taxon>Insecta</taxon>
        <taxon>Pterygota</taxon>
        <taxon>Neoptera</taxon>
        <taxon>Endopterygota</taxon>
        <taxon>Coleoptera</taxon>
        <taxon>Polyphaga</taxon>
        <taxon>Scarabaeiformia</taxon>
        <taxon>Scarabaeidae</taxon>
        <taxon>Dynastinae</taxon>
        <taxon>Trypoxylus</taxon>
    </lineage>
</organism>
<protein>
    <submittedName>
        <fullName evidence="10">Ejaculate serine protease</fullName>
    </submittedName>
</protein>
<accession>E3WHS8</accession>
<dbReference type="InterPro" id="IPR001254">
    <property type="entry name" value="Trypsin_dom"/>
</dbReference>
<dbReference type="InterPro" id="IPR018114">
    <property type="entry name" value="TRYPSIN_HIS"/>
</dbReference>
<dbReference type="Pfam" id="PF00089">
    <property type="entry name" value="Trypsin"/>
    <property type="match status" value="1"/>
</dbReference>
<keyword evidence="3" id="KW-0732">Signal</keyword>
<dbReference type="MEROPS" id="S01.130"/>
<keyword evidence="6" id="KW-0865">Zymogen</keyword>
<evidence type="ECO:0000256" key="5">
    <source>
        <dbReference type="ARBA" id="ARBA00022825"/>
    </source>
</evidence>
<dbReference type="InterPro" id="IPR009003">
    <property type="entry name" value="Peptidase_S1_PA"/>
</dbReference>
<evidence type="ECO:0000256" key="4">
    <source>
        <dbReference type="ARBA" id="ARBA00022801"/>
    </source>
</evidence>
<dbReference type="GO" id="GO:0006508">
    <property type="term" value="P:proteolysis"/>
    <property type="evidence" value="ECO:0007669"/>
    <property type="project" value="UniProtKB-KW"/>
</dbReference>
<dbReference type="PANTHER" id="PTHR24276:SF91">
    <property type="entry name" value="AT26814P-RELATED"/>
    <property type="match status" value="1"/>
</dbReference>
<dbReference type="InterPro" id="IPR033116">
    <property type="entry name" value="TRYPSIN_SER"/>
</dbReference>
<dbReference type="EMBL" id="AB602452">
    <property type="protein sequence ID" value="BAJ39879.1"/>
    <property type="molecule type" value="mRNA"/>
</dbReference>
<gene>
    <name evidence="10" type="primary">ejac-sp</name>
</gene>
<dbReference type="PANTHER" id="PTHR24276">
    <property type="entry name" value="POLYSERASE-RELATED"/>
    <property type="match status" value="1"/>
</dbReference>
<keyword evidence="4 8" id="KW-0378">Hydrolase</keyword>
<keyword evidence="2 8" id="KW-0645">Protease</keyword>
<dbReference type="SMART" id="SM00020">
    <property type="entry name" value="Tryp_SPc"/>
    <property type="match status" value="1"/>
</dbReference>
<name>E3WHS8_TRYDI</name>
<evidence type="ECO:0000256" key="2">
    <source>
        <dbReference type="ARBA" id="ARBA00022670"/>
    </source>
</evidence>
<evidence type="ECO:0000256" key="7">
    <source>
        <dbReference type="ARBA" id="ARBA00023157"/>
    </source>
</evidence>
<dbReference type="CDD" id="cd00190">
    <property type="entry name" value="Tryp_SPc"/>
    <property type="match status" value="1"/>
</dbReference>
<keyword evidence="7" id="KW-1015">Disulfide bond</keyword>
<dbReference type="InterPro" id="IPR001314">
    <property type="entry name" value="Peptidase_S1A"/>
</dbReference>
<evidence type="ECO:0000256" key="1">
    <source>
        <dbReference type="ARBA" id="ARBA00007664"/>
    </source>
</evidence>
<dbReference type="PROSITE" id="PS50240">
    <property type="entry name" value="TRYPSIN_DOM"/>
    <property type="match status" value="1"/>
</dbReference>
<comment type="similarity">
    <text evidence="1">Belongs to the peptidase S1 family.</text>
</comment>
<dbReference type="InterPro" id="IPR043504">
    <property type="entry name" value="Peptidase_S1_PA_chymotrypsin"/>
</dbReference>
<dbReference type="PROSITE" id="PS00135">
    <property type="entry name" value="TRYPSIN_SER"/>
    <property type="match status" value="1"/>
</dbReference>
<sequence>MHLLRIECIGFILTVYRICRVQSQGDGRIIGGRSVSILNYPYQVSVRYNRNHYCGGSIIGKHWILTAAHCFEDEEDLSKFAVRVGSSYRSSGGKIHQINSNDIFVHDDYLSNSTDNDAALIYVDDSLLSDDVPTRAVALPKPNEEFPPGVLAKASGWGRTIATEYEKPEQLRAVELPLVSRSECQDIYWNDTISKSMICAGYVEGGKDACQGDSGGPLVMNSIQIGIVSWGEGCADVGFVGVYTNVAKIREWIRKVTNL</sequence>
<proteinExistence type="evidence at transcript level"/>
<reference evidence="10" key="1">
    <citation type="submission" date="2010-11" db="EMBL/GenBank/DDBJ databases">
        <title>Identification of serine protease like protein from Trypoxylus dichotomus.</title>
        <authorList>
            <person name="Nagaoka S."/>
        </authorList>
    </citation>
    <scope>NUCLEOTIDE SEQUENCE</scope>
    <source>
        <tissue evidence="10">Male reproductive organ</tissue>
    </source>
</reference>
<dbReference type="GO" id="GO:0004252">
    <property type="term" value="F:serine-type endopeptidase activity"/>
    <property type="evidence" value="ECO:0007669"/>
    <property type="project" value="InterPro"/>
</dbReference>